<organism evidence="3 4">
    <name type="scientific">Brenthis ino</name>
    <name type="common">lesser marbled fritillary</name>
    <dbReference type="NCBI Taxonomy" id="405034"/>
    <lineage>
        <taxon>Eukaryota</taxon>
        <taxon>Metazoa</taxon>
        <taxon>Ecdysozoa</taxon>
        <taxon>Arthropoda</taxon>
        <taxon>Hexapoda</taxon>
        <taxon>Insecta</taxon>
        <taxon>Pterygota</taxon>
        <taxon>Neoptera</taxon>
        <taxon>Endopterygota</taxon>
        <taxon>Lepidoptera</taxon>
        <taxon>Glossata</taxon>
        <taxon>Ditrysia</taxon>
        <taxon>Papilionoidea</taxon>
        <taxon>Nymphalidae</taxon>
        <taxon>Heliconiinae</taxon>
        <taxon>Argynnini</taxon>
        <taxon>Brenthis</taxon>
    </lineage>
</organism>
<dbReference type="EMBL" id="OV170229">
    <property type="protein sequence ID" value="CAH0731105.1"/>
    <property type="molecule type" value="Genomic_DNA"/>
</dbReference>
<evidence type="ECO:0000313" key="3">
    <source>
        <dbReference type="EMBL" id="CAH0731105.1"/>
    </source>
</evidence>
<dbReference type="Pfam" id="PF10601">
    <property type="entry name" value="zf-LITAF-like"/>
    <property type="match status" value="1"/>
</dbReference>
<dbReference type="InterPro" id="IPR006629">
    <property type="entry name" value="LITAF"/>
</dbReference>
<feature type="region of interest" description="Disordered" evidence="1">
    <location>
        <begin position="62"/>
        <end position="120"/>
    </location>
</feature>
<evidence type="ECO:0000313" key="4">
    <source>
        <dbReference type="Proteomes" id="UP000838878"/>
    </source>
</evidence>
<name>A0A8J9VPT1_9NEOP</name>
<feature type="domain" description="LITAF" evidence="2">
    <location>
        <begin position="237"/>
        <end position="269"/>
    </location>
</feature>
<protein>
    <recommendedName>
        <fullName evidence="2">LITAF domain-containing protein</fullName>
    </recommendedName>
</protein>
<sequence length="347" mass="38325">MTSTPSTQGQRYQGYPYVNPIVIDAPSIDAETASRWTNLPRRQLVPGKKTTNNNVVYVDIPESASSGNNSSVIEGPSRLNPNIKPEPDETPEIYIDLPDTGSQSTEDNAIRREEGGREENATDFVEETIFYDPFKNRRINIPQNDQSTLAGSSNGNAGSSLESSSQNFMSKESYIYGSERLPVLNSTPEREFPEPPPAYTEVAPISPIPVSPEPPRTEVIVPNPQLPTVLSNTDRKLVMCPDCQQRVHTLTVRESGIMTHILAALYLFFNHEKSVSPVLQKQHVHVLCLGTGVKHRQLPNSGLLLMLTKQKDLITKLGSSRDSNPGPPDVQPYMLASKITDVLYVCT</sequence>
<evidence type="ECO:0000256" key="1">
    <source>
        <dbReference type="SAM" id="MobiDB-lite"/>
    </source>
</evidence>
<dbReference type="OrthoDB" id="4713066at2759"/>
<proteinExistence type="predicted"/>
<dbReference type="AlphaFoldDB" id="A0A8J9VPT1"/>
<feature type="compositionally biased region" description="Low complexity" evidence="1">
    <location>
        <begin position="147"/>
        <end position="165"/>
    </location>
</feature>
<gene>
    <name evidence="3" type="ORF">BINO364_LOCUS16015</name>
</gene>
<reference evidence="3" key="1">
    <citation type="submission" date="2021-12" db="EMBL/GenBank/DDBJ databases">
        <authorList>
            <person name="Martin H S."/>
        </authorList>
    </citation>
    <scope>NUCLEOTIDE SEQUENCE</scope>
</reference>
<dbReference type="Proteomes" id="UP000838878">
    <property type="component" value="Chromosome 9"/>
</dbReference>
<feature type="compositionally biased region" description="Polar residues" evidence="1">
    <location>
        <begin position="63"/>
        <end position="72"/>
    </location>
</feature>
<evidence type="ECO:0000259" key="2">
    <source>
        <dbReference type="Pfam" id="PF10601"/>
    </source>
</evidence>
<keyword evidence="4" id="KW-1185">Reference proteome</keyword>
<feature type="region of interest" description="Disordered" evidence="1">
    <location>
        <begin position="144"/>
        <end position="165"/>
    </location>
</feature>
<feature type="compositionally biased region" description="Basic and acidic residues" evidence="1">
    <location>
        <begin position="108"/>
        <end position="120"/>
    </location>
</feature>
<feature type="non-terminal residue" evidence="3">
    <location>
        <position position="347"/>
    </location>
</feature>
<accession>A0A8J9VPT1</accession>